<organism evidence="3">
    <name type="scientific">Xenopsylla cheopis</name>
    <name type="common">Oriental rat flea</name>
    <name type="synonym">Pulex cheopis</name>
    <dbReference type="NCBI Taxonomy" id="163159"/>
    <lineage>
        <taxon>Eukaryota</taxon>
        <taxon>Metazoa</taxon>
        <taxon>Ecdysozoa</taxon>
        <taxon>Arthropoda</taxon>
        <taxon>Hexapoda</taxon>
        <taxon>Insecta</taxon>
        <taxon>Pterygota</taxon>
        <taxon>Neoptera</taxon>
        <taxon>Endopterygota</taxon>
        <taxon>Siphonaptera</taxon>
        <taxon>Pulicidae</taxon>
        <taxon>Xenopsyllinae</taxon>
        <taxon>Xenopsylla</taxon>
    </lineage>
</organism>
<dbReference type="PANTHER" id="PTHR14042:SF24">
    <property type="entry name" value="PROTEIN DOPEY-1 HOMOLOG"/>
    <property type="match status" value="1"/>
</dbReference>
<reference evidence="3" key="1">
    <citation type="submission" date="2020-03" db="EMBL/GenBank/DDBJ databases">
        <title>Transcriptomic Profiling of the Digestive Tract of the Rat Flea, Xenopsylla cheopis, Following Blood Feeding and Infection with Yersinia pestis.</title>
        <authorList>
            <person name="Bland D.M."/>
            <person name="Martens C.A."/>
            <person name="Virtaneva K."/>
            <person name="Kanakabandi K."/>
            <person name="Long D."/>
            <person name="Rosenke R."/>
            <person name="Saturday G.A."/>
            <person name="Hoyt F.H."/>
            <person name="Bruno D.P."/>
            <person name="Ribeiro J.M.C."/>
            <person name="Hinnebusch J."/>
        </authorList>
    </citation>
    <scope>NUCLEOTIDE SEQUENCE</scope>
</reference>
<dbReference type="Pfam" id="PF24598">
    <property type="entry name" value="DOP1_C"/>
    <property type="match status" value="1"/>
</dbReference>
<dbReference type="InterPro" id="IPR056457">
    <property type="entry name" value="DOP1_C"/>
</dbReference>
<dbReference type="EMBL" id="GIIL01007624">
    <property type="protein sequence ID" value="NOV51350.1"/>
    <property type="molecule type" value="Transcribed_RNA"/>
</dbReference>
<accession>A0A6M2E0D9</accession>
<keyword evidence="1" id="KW-0732">Signal</keyword>
<dbReference type="PANTHER" id="PTHR14042">
    <property type="entry name" value="DOPEY-RELATED"/>
    <property type="match status" value="1"/>
</dbReference>
<dbReference type="GO" id="GO:0005802">
    <property type="term" value="C:trans-Golgi network"/>
    <property type="evidence" value="ECO:0007669"/>
    <property type="project" value="TreeGrafter"/>
</dbReference>
<dbReference type="GO" id="GO:0005829">
    <property type="term" value="C:cytosol"/>
    <property type="evidence" value="ECO:0007669"/>
    <property type="project" value="GOC"/>
</dbReference>
<evidence type="ECO:0000256" key="1">
    <source>
        <dbReference type="SAM" id="SignalP"/>
    </source>
</evidence>
<evidence type="ECO:0000259" key="2">
    <source>
        <dbReference type="Pfam" id="PF24598"/>
    </source>
</evidence>
<dbReference type="GO" id="GO:0006895">
    <property type="term" value="P:Golgi to endosome transport"/>
    <property type="evidence" value="ECO:0007669"/>
    <property type="project" value="InterPro"/>
</dbReference>
<protein>
    <submittedName>
        <fullName evidence="3">Putative secreted protein</fullName>
    </submittedName>
</protein>
<dbReference type="AlphaFoldDB" id="A0A6M2E0D9"/>
<feature type="chain" id="PRO_5026753166" evidence="1">
    <location>
        <begin position="31"/>
        <end position="251"/>
    </location>
</feature>
<feature type="signal peptide" evidence="1">
    <location>
        <begin position="1"/>
        <end position="30"/>
    </location>
</feature>
<sequence length="251" mass="28549">MAQAVPAIQANVFLCFRVILLRMSSQHVTSLWPTIISELVQVLLQIEQELVTNTEEFRTNSSNHIKLLSALDNSWVTNANNGLSAHGNPQWLQLQLAAAKLLDLALLLPAKELPQFQMYRWAFVSDVDLSHMDYVEDDITTKTKSSSTNNNPSSTCVFVPHVCRLSRLMDVCYKDQRLVEPVATRQGELLLTAQSIKSLKDLHQFFKTLSYSWSSHMNIDQDTSHDRKDDALLDRIESVLEDDFIDKMPES</sequence>
<proteinExistence type="predicted"/>
<feature type="domain" description="DOP1-like C-terminal" evidence="2">
    <location>
        <begin position="6"/>
        <end position="56"/>
    </location>
</feature>
<dbReference type="InterPro" id="IPR040314">
    <property type="entry name" value="DOP1"/>
</dbReference>
<name>A0A6M2E0D9_XENCH</name>
<dbReference type="GO" id="GO:0005768">
    <property type="term" value="C:endosome"/>
    <property type="evidence" value="ECO:0007669"/>
    <property type="project" value="TreeGrafter"/>
</dbReference>
<evidence type="ECO:0000313" key="3">
    <source>
        <dbReference type="EMBL" id="NOV51350.1"/>
    </source>
</evidence>